<evidence type="ECO:0000313" key="3">
    <source>
        <dbReference type="Proteomes" id="UP000568839"/>
    </source>
</evidence>
<feature type="chain" id="PRO_5038722414" evidence="1">
    <location>
        <begin position="23"/>
        <end position="45"/>
    </location>
</feature>
<proteinExistence type="predicted"/>
<evidence type="ECO:0000313" key="2">
    <source>
        <dbReference type="EMBL" id="MBB6450480.1"/>
    </source>
</evidence>
<accession>A0A841PNY7</accession>
<comment type="caution">
    <text evidence="2">The sequence shown here is derived from an EMBL/GenBank/DDBJ whole genome shotgun (WGS) entry which is preliminary data.</text>
</comment>
<evidence type="ECO:0000256" key="1">
    <source>
        <dbReference type="SAM" id="SignalP"/>
    </source>
</evidence>
<protein>
    <submittedName>
        <fullName evidence="2">Uncharacterized protein</fullName>
    </submittedName>
</protein>
<organism evidence="2 3">
    <name type="scientific">Geomicrobium halophilum</name>
    <dbReference type="NCBI Taxonomy" id="549000"/>
    <lineage>
        <taxon>Bacteria</taxon>
        <taxon>Bacillati</taxon>
        <taxon>Bacillota</taxon>
        <taxon>Bacilli</taxon>
        <taxon>Bacillales</taxon>
        <taxon>Geomicrobium</taxon>
    </lineage>
</organism>
<keyword evidence="1" id="KW-0732">Signal</keyword>
<name>A0A841PNY7_9BACL</name>
<sequence length="45" mass="4983">MFKRLCCLLVLFSLVGCTPVNPPQYMMETGIVLDVAESLMETDSS</sequence>
<dbReference type="AlphaFoldDB" id="A0A841PNY7"/>
<gene>
    <name evidence="2" type="ORF">HNR44_002463</name>
</gene>
<keyword evidence="3" id="KW-1185">Reference proteome</keyword>
<dbReference type="EMBL" id="JACHHJ010000003">
    <property type="protein sequence ID" value="MBB6450480.1"/>
    <property type="molecule type" value="Genomic_DNA"/>
</dbReference>
<reference evidence="2 3" key="1">
    <citation type="submission" date="2020-08" db="EMBL/GenBank/DDBJ databases">
        <title>Genomic Encyclopedia of Type Strains, Phase IV (KMG-IV): sequencing the most valuable type-strain genomes for metagenomic binning, comparative biology and taxonomic classification.</title>
        <authorList>
            <person name="Goeker M."/>
        </authorList>
    </citation>
    <scope>NUCLEOTIDE SEQUENCE [LARGE SCALE GENOMIC DNA]</scope>
    <source>
        <strain evidence="2 3">DSM 21769</strain>
    </source>
</reference>
<dbReference type="RefSeq" id="WP_184404538.1">
    <property type="nucleotide sequence ID" value="NZ_JACHHJ010000003.1"/>
</dbReference>
<dbReference type="PROSITE" id="PS51257">
    <property type="entry name" value="PROKAR_LIPOPROTEIN"/>
    <property type="match status" value="1"/>
</dbReference>
<feature type="signal peptide" evidence="1">
    <location>
        <begin position="1"/>
        <end position="22"/>
    </location>
</feature>
<dbReference type="Proteomes" id="UP000568839">
    <property type="component" value="Unassembled WGS sequence"/>
</dbReference>